<dbReference type="EC" id="2.3.2.27" evidence="9"/>
<dbReference type="AlphaFoldDB" id="A0AA88YH66"/>
<dbReference type="EMBL" id="VSWD01000004">
    <property type="protein sequence ID" value="KAK3105060.1"/>
    <property type="molecule type" value="Genomic_DNA"/>
</dbReference>
<dbReference type="CDD" id="cd02907">
    <property type="entry name" value="Macro_Af1521_BAL-like"/>
    <property type="match status" value="1"/>
</dbReference>
<evidence type="ECO:0000313" key="14">
    <source>
        <dbReference type="Proteomes" id="UP001186944"/>
    </source>
</evidence>
<dbReference type="InterPro" id="IPR043472">
    <property type="entry name" value="Macro_dom-like"/>
</dbReference>
<dbReference type="InterPro" id="IPR013083">
    <property type="entry name" value="Znf_RING/FYVE/PHD"/>
</dbReference>
<feature type="compositionally biased region" description="Basic and acidic residues" evidence="10">
    <location>
        <begin position="76"/>
        <end position="85"/>
    </location>
</feature>
<accession>A0AA88YH66</accession>
<dbReference type="SMART" id="SM00506">
    <property type="entry name" value="A1pp"/>
    <property type="match status" value="2"/>
</dbReference>
<dbReference type="PROSITE" id="PS50089">
    <property type="entry name" value="ZF_RING_2"/>
    <property type="match status" value="1"/>
</dbReference>
<dbReference type="Pfam" id="PF01661">
    <property type="entry name" value="Macro"/>
    <property type="match status" value="2"/>
</dbReference>
<dbReference type="Gene3D" id="3.30.390.130">
    <property type="match status" value="1"/>
</dbReference>
<dbReference type="CDD" id="cd09633">
    <property type="entry name" value="Deltex_C"/>
    <property type="match status" value="1"/>
</dbReference>
<evidence type="ECO:0000256" key="8">
    <source>
        <dbReference type="PROSITE-ProRule" id="PRU00175"/>
    </source>
</evidence>
<evidence type="ECO:0000256" key="3">
    <source>
        <dbReference type="ARBA" id="ARBA00009413"/>
    </source>
</evidence>
<dbReference type="SUPFAM" id="SSF57850">
    <property type="entry name" value="RING/U-box"/>
    <property type="match status" value="1"/>
</dbReference>
<dbReference type="InterPro" id="IPR039396">
    <property type="entry name" value="Deltex_C"/>
</dbReference>
<comment type="similarity">
    <text evidence="3 9">Belongs to the Deltex family.</text>
</comment>
<reference evidence="13" key="1">
    <citation type="submission" date="2019-08" db="EMBL/GenBank/DDBJ databases">
        <title>The improved chromosome-level genome for the pearl oyster Pinctada fucata martensii using PacBio sequencing and Hi-C.</title>
        <authorList>
            <person name="Zheng Z."/>
        </authorList>
    </citation>
    <scope>NUCLEOTIDE SEQUENCE</scope>
    <source>
        <strain evidence="13">ZZ-2019</strain>
        <tissue evidence="13">Adductor muscle</tissue>
    </source>
</reference>
<feature type="region of interest" description="Disordered" evidence="10">
    <location>
        <begin position="72"/>
        <end position="97"/>
    </location>
</feature>
<dbReference type="GO" id="GO:0007219">
    <property type="term" value="P:Notch signaling pathway"/>
    <property type="evidence" value="ECO:0007669"/>
    <property type="project" value="InterPro"/>
</dbReference>
<name>A0AA88YH66_PINIB</name>
<dbReference type="Gene3D" id="3.40.220.10">
    <property type="entry name" value="Leucine Aminopeptidase, subunit E, domain 1"/>
    <property type="match status" value="2"/>
</dbReference>
<comment type="pathway">
    <text evidence="2 9">Protein modification; protein ubiquitination.</text>
</comment>
<dbReference type="PANTHER" id="PTHR12622">
    <property type="entry name" value="DELTEX-RELATED"/>
    <property type="match status" value="1"/>
</dbReference>
<dbReference type="GO" id="GO:0005737">
    <property type="term" value="C:cytoplasm"/>
    <property type="evidence" value="ECO:0007669"/>
    <property type="project" value="UniProtKB-SubCell"/>
</dbReference>
<evidence type="ECO:0000256" key="10">
    <source>
        <dbReference type="SAM" id="MobiDB-lite"/>
    </source>
</evidence>
<evidence type="ECO:0000256" key="1">
    <source>
        <dbReference type="ARBA" id="ARBA00000900"/>
    </source>
</evidence>
<dbReference type="Pfam" id="PF13923">
    <property type="entry name" value="zf-C3HC4_2"/>
    <property type="match status" value="1"/>
</dbReference>
<feature type="domain" description="Macro" evidence="12">
    <location>
        <begin position="417"/>
        <end position="607"/>
    </location>
</feature>
<keyword evidence="9" id="KW-0963">Cytoplasm</keyword>
<gene>
    <name evidence="13" type="ORF">FSP39_016460</name>
</gene>
<dbReference type="GO" id="GO:0008270">
    <property type="term" value="F:zinc ion binding"/>
    <property type="evidence" value="ECO:0007669"/>
    <property type="project" value="UniProtKB-KW"/>
</dbReference>
<dbReference type="Gene3D" id="3.30.40.10">
    <property type="entry name" value="Zinc/RING finger domain, C3HC4 (zinc finger)"/>
    <property type="match status" value="1"/>
</dbReference>
<evidence type="ECO:0000259" key="12">
    <source>
        <dbReference type="PROSITE" id="PS51154"/>
    </source>
</evidence>
<dbReference type="PROSITE" id="PS51154">
    <property type="entry name" value="MACRO"/>
    <property type="match status" value="2"/>
</dbReference>
<dbReference type="InterPro" id="IPR017907">
    <property type="entry name" value="Znf_RING_CS"/>
</dbReference>
<evidence type="ECO:0000256" key="4">
    <source>
        <dbReference type="ARBA" id="ARBA00022679"/>
    </source>
</evidence>
<sequence>MNSLNISFEIQEMGKFDEVRDGLKSNFPDVFLFENEDNMVLTVLCDSYEAITKIKHNADVLLGRIKVNQGRRRNRFQTEENKGEENPSESHATSRRNRQFMTDHSTVSKIQQSTDSNVNSVDFHTREGILVKVYSASITRLSVDCIVNAANENLMHGGGVAYAISIAAGYEFDRESRDYVRKNGQIPVGHCCTTGAGNLSYKCVIHTVGPRWSDYYDKKQCEKDLQEAVEVTFKEAVIQGCESIAVPAISSGIFGVPKDICVKQYYRAIVSYSQSAGRPIKEIHFVDKDQRMVDCIIKNFKDFFSGNQGLGHRGHSNQQGQGYLNLETQRNEGFAISQTENQKDHTSHNDQGHSYQSNQQTKSYAKVASQHSQSYDRAQVPSNHLNVSCGKNNYSGASQSNNYNGSQKRKLSESVDGEMVVFEVSSSITVRISVGDIIKVEAEAIVCPQDTKCQSKGGVAKAIHGIASKIYKSGEEDRLGDLEVGDLAVLETEESVKWKYVLHTVPPRWRHNSASNSDSYERFLCFTYRAILSQAKECDIRSLAIPVIGFGDSGFHTVVAKNAKVFPEELEAFTRNQRRKDYSLDVHIVCNDKNVLSTLVQGFSKKNFRRVSIGTAAVEESSEGDDLSKTIRQPSFMEPIQNEKIEENCAICMDELTDPQKLKKCGHVFCKECIEQYFSYKPSCPNCGVIYGKITGDQPEGRIAIAKDMTRLPGYGSCYSIKVTYVFMDGKQGPDHPSPGTPYKGMTRSGWLPDNKEGRLVAKLLNVAFTRKLVFTIGRSRTTGNDGVLTWNDIHHKTRTYGGTEKFGYPDFTYIDRVMDELSVKGVTEESADDPAEYTEYSKVFY</sequence>
<keyword evidence="4 9" id="KW-0808">Transferase</keyword>
<keyword evidence="7 9" id="KW-0862">Zinc</keyword>
<evidence type="ECO:0000256" key="5">
    <source>
        <dbReference type="ARBA" id="ARBA00022723"/>
    </source>
</evidence>
<keyword evidence="6 8" id="KW-0863">Zinc-finger</keyword>
<evidence type="ECO:0000256" key="6">
    <source>
        <dbReference type="ARBA" id="ARBA00022771"/>
    </source>
</evidence>
<comment type="caution">
    <text evidence="13">The sequence shown here is derived from an EMBL/GenBank/DDBJ whole genome shotgun (WGS) entry which is preliminary data.</text>
</comment>
<organism evidence="13 14">
    <name type="scientific">Pinctada imbricata</name>
    <name type="common">Atlantic pearl-oyster</name>
    <name type="synonym">Pinctada martensii</name>
    <dbReference type="NCBI Taxonomy" id="66713"/>
    <lineage>
        <taxon>Eukaryota</taxon>
        <taxon>Metazoa</taxon>
        <taxon>Spiralia</taxon>
        <taxon>Lophotrochozoa</taxon>
        <taxon>Mollusca</taxon>
        <taxon>Bivalvia</taxon>
        <taxon>Autobranchia</taxon>
        <taxon>Pteriomorphia</taxon>
        <taxon>Pterioida</taxon>
        <taxon>Pterioidea</taxon>
        <taxon>Pteriidae</taxon>
        <taxon>Pinctada</taxon>
    </lineage>
</organism>
<dbReference type="InterPro" id="IPR002589">
    <property type="entry name" value="Macro_dom"/>
</dbReference>
<dbReference type="InterPro" id="IPR039399">
    <property type="entry name" value="Deltex_C_sf"/>
</dbReference>
<dbReference type="GO" id="GO:0061630">
    <property type="term" value="F:ubiquitin protein ligase activity"/>
    <property type="evidence" value="ECO:0007669"/>
    <property type="project" value="UniProtKB-UniRule"/>
</dbReference>
<keyword evidence="5 9" id="KW-0479">Metal-binding</keyword>
<feature type="domain" description="RING-type" evidence="11">
    <location>
        <begin position="649"/>
        <end position="687"/>
    </location>
</feature>
<evidence type="ECO:0000313" key="13">
    <source>
        <dbReference type="EMBL" id="KAK3105060.1"/>
    </source>
</evidence>
<dbReference type="GO" id="GO:0016567">
    <property type="term" value="P:protein ubiquitination"/>
    <property type="evidence" value="ECO:0007669"/>
    <property type="project" value="UniProtKB-UniRule"/>
</dbReference>
<proteinExistence type="inferred from homology"/>
<dbReference type="InterPro" id="IPR001841">
    <property type="entry name" value="Znf_RING"/>
</dbReference>
<feature type="compositionally biased region" description="Basic and acidic residues" evidence="10">
    <location>
        <begin position="341"/>
        <end position="351"/>
    </location>
</feature>
<feature type="region of interest" description="Disordered" evidence="10">
    <location>
        <begin position="339"/>
        <end position="410"/>
    </location>
</feature>
<comment type="subcellular location">
    <subcellularLocation>
        <location evidence="9">Cytoplasm</location>
    </subcellularLocation>
</comment>
<dbReference type="Pfam" id="PF18102">
    <property type="entry name" value="DTC"/>
    <property type="match status" value="1"/>
</dbReference>
<dbReference type="InterPro" id="IPR039398">
    <property type="entry name" value="Deltex_fam"/>
</dbReference>
<evidence type="ECO:0000256" key="2">
    <source>
        <dbReference type="ARBA" id="ARBA00004906"/>
    </source>
</evidence>
<keyword evidence="14" id="KW-1185">Reference proteome</keyword>
<evidence type="ECO:0000256" key="7">
    <source>
        <dbReference type="ARBA" id="ARBA00022833"/>
    </source>
</evidence>
<protein>
    <recommendedName>
        <fullName evidence="9">E3 ubiquitin-protein ligase</fullName>
        <ecNumber evidence="9">2.3.2.27</ecNumber>
    </recommendedName>
</protein>
<comment type="catalytic activity">
    <reaction evidence="1 9">
        <text>S-ubiquitinyl-[E2 ubiquitin-conjugating enzyme]-L-cysteine + [acceptor protein]-L-lysine = [E2 ubiquitin-conjugating enzyme]-L-cysteine + N(6)-ubiquitinyl-[acceptor protein]-L-lysine.</text>
        <dbReference type="EC" id="2.3.2.27"/>
    </reaction>
</comment>
<feature type="domain" description="Macro" evidence="12">
    <location>
        <begin position="118"/>
        <end position="304"/>
    </location>
</feature>
<dbReference type="PROSITE" id="PS00518">
    <property type="entry name" value="ZF_RING_1"/>
    <property type="match status" value="1"/>
</dbReference>
<feature type="compositionally biased region" description="Polar residues" evidence="10">
    <location>
        <begin position="352"/>
        <end position="406"/>
    </location>
</feature>
<evidence type="ECO:0000256" key="9">
    <source>
        <dbReference type="RuleBase" id="RU367105"/>
    </source>
</evidence>
<dbReference type="Proteomes" id="UP001186944">
    <property type="component" value="Unassembled WGS sequence"/>
</dbReference>
<evidence type="ECO:0000259" key="11">
    <source>
        <dbReference type="PROSITE" id="PS50089"/>
    </source>
</evidence>
<dbReference type="SMART" id="SM00184">
    <property type="entry name" value="RING"/>
    <property type="match status" value="1"/>
</dbReference>
<dbReference type="SUPFAM" id="SSF52949">
    <property type="entry name" value="Macro domain-like"/>
    <property type="match status" value="2"/>
</dbReference>